<reference evidence="1" key="1">
    <citation type="submission" date="2022-04" db="EMBL/GenBank/DDBJ databases">
        <title>A functionally conserved STORR gene fusion in Papaver species that diverged 16.8 million years ago.</title>
        <authorList>
            <person name="Catania T."/>
        </authorList>
    </citation>
    <scope>NUCLEOTIDE SEQUENCE</scope>
    <source>
        <strain evidence="1">S-188037</strain>
    </source>
</reference>
<organism evidence="1 2">
    <name type="scientific">Papaver atlanticum</name>
    <dbReference type="NCBI Taxonomy" id="357466"/>
    <lineage>
        <taxon>Eukaryota</taxon>
        <taxon>Viridiplantae</taxon>
        <taxon>Streptophyta</taxon>
        <taxon>Embryophyta</taxon>
        <taxon>Tracheophyta</taxon>
        <taxon>Spermatophyta</taxon>
        <taxon>Magnoliopsida</taxon>
        <taxon>Ranunculales</taxon>
        <taxon>Papaveraceae</taxon>
        <taxon>Papaveroideae</taxon>
        <taxon>Papaver</taxon>
    </lineage>
</organism>
<evidence type="ECO:0000313" key="2">
    <source>
        <dbReference type="Proteomes" id="UP001202328"/>
    </source>
</evidence>
<comment type="caution">
    <text evidence="1">The sequence shown here is derived from an EMBL/GenBank/DDBJ whole genome shotgun (WGS) entry which is preliminary data.</text>
</comment>
<dbReference type="EMBL" id="JAJJMB010010359">
    <property type="protein sequence ID" value="KAI3909193.1"/>
    <property type="molecule type" value="Genomic_DNA"/>
</dbReference>
<accession>A0AAD4XFT7</accession>
<proteinExistence type="predicted"/>
<keyword evidence="2" id="KW-1185">Reference proteome</keyword>
<evidence type="ECO:0000313" key="1">
    <source>
        <dbReference type="EMBL" id="KAI3909193.1"/>
    </source>
</evidence>
<dbReference type="AlphaFoldDB" id="A0AAD4XFT7"/>
<protein>
    <submittedName>
        <fullName evidence="1">Uncharacterized protein</fullName>
    </submittedName>
</protein>
<dbReference type="Proteomes" id="UP001202328">
    <property type="component" value="Unassembled WGS sequence"/>
</dbReference>
<name>A0AAD4XFT7_9MAGN</name>
<sequence length="182" mass="20409">METVVCKEQVHCSVYCFTICHMVEISSFKFLRRFSICCNRGSENWCLEDLRGVGCTLKDRVELVHKNGVDVGELAGRGNNRGMQRWDDVVMKETPQKESQRCISGTKLDSIKDWPGGLCTWSPPSFQDGTTASVTTKTGNLSLGALEKAKRALKMQKQLLENLKKMPMVKKVCMPSINSTAR</sequence>
<gene>
    <name evidence="1" type="ORF">MKW98_012930</name>
</gene>